<keyword evidence="3 6" id="KW-0418">Kinase</keyword>
<dbReference type="InterPro" id="IPR012893">
    <property type="entry name" value="HipA-like_C"/>
</dbReference>
<organism evidence="6 7">
    <name type="scientific">Cellulomonas phragmiteti</name>
    <dbReference type="NCBI Taxonomy" id="478780"/>
    <lineage>
        <taxon>Bacteria</taxon>
        <taxon>Bacillati</taxon>
        <taxon>Actinomycetota</taxon>
        <taxon>Actinomycetes</taxon>
        <taxon>Micrococcales</taxon>
        <taxon>Cellulomonadaceae</taxon>
        <taxon>Cellulomonas</taxon>
    </lineage>
</organism>
<reference evidence="6 7" key="1">
    <citation type="submission" date="2021-01" db="EMBL/GenBank/DDBJ databases">
        <title>Whole genome shotgun sequence of Cellulomonas phragmiteti NBRC 110785.</title>
        <authorList>
            <person name="Komaki H."/>
            <person name="Tamura T."/>
        </authorList>
    </citation>
    <scope>NUCLEOTIDE SEQUENCE [LARGE SCALE GENOMIC DNA]</scope>
    <source>
        <strain evidence="6 7">NBRC 110785</strain>
    </source>
</reference>
<feature type="domain" description="HipA-like C-terminal" evidence="4">
    <location>
        <begin position="159"/>
        <end position="373"/>
    </location>
</feature>
<dbReference type="InterPro" id="IPR052028">
    <property type="entry name" value="HipA_Ser/Thr_kinase"/>
</dbReference>
<dbReference type="PANTHER" id="PTHR37419:SF8">
    <property type="entry name" value="TOXIN YJJJ"/>
    <property type="match status" value="1"/>
</dbReference>
<evidence type="ECO:0000256" key="3">
    <source>
        <dbReference type="ARBA" id="ARBA00022777"/>
    </source>
</evidence>
<comment type="similarity">
    <text evidence="1">Belongs to the HipA Ser/Thr kinase family.</text>
</comment>
<feature type="domain" description="HipA N-terminal subdomain 1" evidence="5">
    <location>
        <begin position="12"/>
        <end position="114"/>
    </location>
</feature>
<dbReference type="Pfam" id="PF07804">
    <property type="entry name" value="HipA_C"/>
    <property type="match status" value="1"/>
</dbReference>
<sequence length="403" mass="43356">MWVWLPGHLEPVVAGRLDVDGGRHLFTYGRSYLARPDAISLYTPELPLVAGPQPPADGLDMPGCLSDAGPDSWGQRVILARHLGRLGASSDTEDLSALTYLLESSSDRIGALDFQESPSRYVPRGGGSASVEDLQDAADRVQAGEVLPPALAEALLRGTSIGGARPKAVVRDGDRELIAKFSSTMDPYPVVQGEAVAMELAARAGVDVARTSSTTAAGRAVLLVERFDRPSGGGRTLMVSALTMLGLSERTGRYATYPDLADLVRRHFTAPAATLRELFTRIVLNVAIGNTDDHARNHAAFWDGQALTLTPAYDLCPQVRAGDETAQAMAIGRAGQRAARFATCVEAAEVYLLDRHEARDVVDRVVTTIRDQWDDAADRARLTAADRALLWGRQILNPSVFYV</sequence>
<keyword evidence="7" id="KW-1185">Reference proteome</keyword>
<evidence type="ECO:0000256" key="2">
    <source>
        <dbReference type="ARBA" id="ARBA00022679"/>
    </source>
</evidence>
<keyword evidence="2" id="KW-0808">Transferase</keyword>
<protein>
    <submittedName>
        <fullName evidence="6">Phosphatidylinositol kinase</fullName>
    </submittedName>
</protein>
<dbReference type="EMBL" id="BONP01000020">
    <property type="protein sequence ID" value="GIG41113.1"/>
    <property type="molecule type" value="Genomic_DNA"/>
</dbReference>
<gene>
    <name evidence="6" type="ORF">Cph01nite_28750</name>
</gene>
<dbReference type="PANTHER" id="PTHR37419">
    <property type="entry name" value="SERINE/THREONINE-PROTEIN KINASE TOXIN HIPA"/>
    <property type="match status" value="1"/>
</dbReference>
<evidence type="ECO:0000313" key="7">
    <source>
        <dbReference type="Proteomes" id="UP000614741"/>
    </source>
</evidence>
<comment type="caution">
    <text evidence="6">The sequence shown here is derived from an EMBL/GenBank/DDBJ whole genome shotgun (WGS) entry which is preliminary data.</text>
</comment>
<proteinExistence type="inferred from homology"/>
<evidence type="ECO:0000259" key="4">
    <source>
        <dbReference type="Pfam" id="PF07804"/>
    </source>
</evidence>
<dbReference type="GO" id="GO:0016301">
    <property type="term" value="F:kinase activity"/>
    <property type="evidence" value="ECO:0007669"/>
    <property type="project" value="UniProtKB-KW"/>
</dbReference>
<evidence type="ECO:0000313" key="6">
    <source>
        <dbReference type="EMBL" id="GIG41113.1"/>
    </source>
</evidence>
<evidence type="ECO:0000256" key="1">
    <source>
        <dbReference type="ARBA" id="ARBA00010164"/>
    </source>
</evidence>
<dbReference type="InterPro" id="IPR017508">
    <property type="entry name" value="HipA_N1"/>
</dbReference>
<dbReference type="Pfam" id="PF13657">
    <property type="entry name" value="Couple_hipA"/>
    <property type="match status" value="1"/>
</dbReference>
<dbReference type="Proteomes" id="UP000614741">
    <property type="component" value="Unassembled WGS sequence"/>
</dbReference>
<accession>A0ABQ4DP45</accession>
<name>A0ABQ4DP45_9CELL</name>
<evidence type="ECO:0000259" key="5">
    <source>
        <dbReference type="Pfam" id="PF13657"/>
    </source>
</evidence>